<dbReference type="EMBL" id="JADDUC020000030">
    <property type="protein sequence ID" value="KAI1230434.1"/>
    <property type="molecule type" value="Genomic_DNA"/>
</dbReference>
<dbReference type="GO" id="GO:0005102">
    <property type="term" value="F:signaling receptor binding"/>
    <property type="evidence" value="ECO:0007669"/>
    <property type="project" value="TreeGrafter"/>
</dbReference>
<evidence type="ECO:0000256" key="5">
    <source>
        <dbReference type="ARBA" id="ARBA00023180"/>
    </source>
</evidence>
<dbReference type="Pfam" id="PF13765">
    <property type="entry name" value="PRY"/>
    <property type="match status" value="1"/>
</dbReference>
<dbReference type="PROSITE" id="PS50835">
    <property type="entry name" value="IG_LIKE"/>
    <property type="match status" value="1"/>
</dbReference>
<evidence type="ECO:0000256" key="2">
    <source>
        <dbReference type="ARBA" id="ARBA00022729"/>
    </source>
</evidence>
<dbReference type="GO" id="GO:0050852">
    <property type="term" value="P:T cell receptor signaling pathway"/>
    <property type="evidence" value="ECO:0007669"/>
    <property type="project" value="TreeGrafter"/>
</dbReference>
<evidence type="ECO:0000313" key="10">
    <source>
        <dbReference type="Proteomes" id="UP000618051"/>
    </source>
</evidence>
<protein>
    <submittedName>
        <fullName evidence="8">Butyrophilin subfamily 2 member A1</fullName>
    </submittedName>
</protein>
<keyword evidence="2" id="KW-0732">Signal</keyword>
<feature type="domain" description="Ig-like" evidence="7">
    <location>
        <begin position="1"/>
        <end position="98"/>
    </location>
</feature>
<dbReference type="InterPro" id="IPR013783">
    <property type="entry name" value="Ig-like_fold"/>
</dbReference>
<evidence type="ECO:0000256" key="1">
    <source>
        <dbReference type="ARBA" id="ARBA00004370"/>
    </source>
</evidence>
<dbReference type="SUPFAM" id="SSF49899">
    <property type="entry name" value="Concanavalin A-like lectins/glucanases"/>
    <property type="match status" value="1"/>
</dbReference>
<dbReference type="SMART" id="SM00589">
    <property type="entry name" value="PRY"/>
    <property type="match status" value="1"/>
</dbReference>
<dbReference type="PANTHER" id="PTHR24100:SF149">
    <property type="entry name" value="BG-LIKE ANTIGEN 1-RELATED"/>
    <property type="match status" value="1"/>
</dbReference>
<keyword evidence="3" id="KW-0472">Membrane</keyword>
<dbReference type="Proteomes" id="UP000618051">
    <property type="component" value="Unassembled WGS sequence"/>
</dbReference>
<proteinExistence type="predicted"/>
<reference evidence="8" key="1">
    <citation type="submission" date="2020-10" db="EMBL/GenBank/DDBJ databases">
        <title>Feather gene expression reveals the developmental basis of iridescence in African starlings.</title>
        <authorList>
            <person name="Rubenstein D.R."/>
        </authorList>
    </citation>
    <scope>NUCLEOTIDE SEQUENCE</scope>
    <source>
        <strain evidence="8">SS15</strain>
        <tissue evidence="8">Liver</tissue>
    </source>
</reference>
<dbReference type="InterPro" id="IPR013320">
    <property type="entry name" value="ConA-like_dom_sf"/>
</dbReference>
<reference evidence="9" key="3">
    <citation type="submission" date="2022-01" db="EMBL/GenBank/DDBJ databases">
        <authorList>
            <person name="Rubenstein D.R."/>
        </authorList>
    </citation>
    <scope>NUCLEOTIDE SEQUENCE</scope>
    <source>
        <strain evidence="9">SS15</strain>
        <tissue evidence="9">Liver</tissue>
    </source>
</reference>
<keyword evidence="4" id="KW-1015">Disulfide bond</keyword>
<comment type="caution">
    <text evidence="8">The sequence shown here is derived from an EMBL/GenBank/DDBJ whole genome shotgun (WGS) entry which is preliminary data.</text>
</comment>
<dbReference type="InterPro" id="IPR013106">
    <property type="entry name" value="Ig_V-set"/>
</dbReference>
<name>A0A835NM05_9PASS</name>
<dbReference type="PANTHER" id="PTHR24100">
    <property type="entry name" value="BUTYROPHILIN"/>
    <property type="match status" value="1"/>
</dbReference>
<dbReference type="GO" id="GO:1903037">
    <property type="term" value="P:regulation of leukocyte cell-cell adhesion"/>
    <property type="evidence" value="ECO:0007669"/>
    <property type="project" value="UniProtKB-ARBA"/>
</dbReference>
<evidence type="ECO:0000256" key="3">
    <source>
        <dbReference type="ARBA" id="ARBA00023136"/>
    </source>
</evidence>
<evidence type="ECO:0000313" key="9">
    <source>
        <dbReference type="EMBL" id="KAI1230434.1"/>
    </source>
</evidence>
<dbReference type="SUPFAM" id="SSF48726">
    <property type="entry name" value="Immunoglobulin"/>
    <property type="match status" value="1"/>
</dbReference>
<dbReference type="Pfam" id="PF07686">
    <property type="entry name" value="V-set"/>
    <property type="match status" value="1"/>
</dbReference>
<comment type="subcellular location">
    <subcellularLocation>
        <location evidence="1">Membrane</location>
    </subcellularLocation>
</comment>
<evidence type="ECO:0000256" key="6">
    <source>
        <dbReference type="ARBA" id="ARBA00023319"/>
    </source>
</evidence>
<keyword evidence="10" id="KW-1185">Reference proteome</keyword>
<dbReference type="FunFam" id="2.60.40.10:FF:000142">
    <property type="entry name" value="V-set domain-containing T-cell activation inhibitor 1"/>
    <property type="match status" value="1"/>
</dbReference>
<accession>A0A835NM05</accession>
<evidence type="ECO:0000256" key="4">
    <source>
        <dbReference type="ARBA" id="ARBA00023157"/>
    </source>
</evidence>
<dbReference type="EMBL" id="JADDUC010000140">
    <property type="protein sequence ID" value="KAG0117386.1"/>
    <property type="molecule type" value="Genomic_DNA"/>
</dbReference>
<dbReference type="InterPro" id="IPR050504">
    <property type="entry name" value="IgSF_BTN/MOG"/>
</dbReference>
<dbReference type="Gene3D" id="2.60.120.920">
    <property type="match status" value="2"/>
</dbReference>
<dbReference type="GO" id="GO:0009897">
    <property type="term" value="C:external side of plasma membrane"/>
    <property type="evidence" value="ECO:0007669"/>
    <property type="project" value="TreeGrafter"/>
</dbReference>
<dbReference type="InterPro" id="IPR007110">
    <property type="entry name" value="Ig-like_dom"/>
</dbReference>
<dbReference type="AlphaFoldDB" id="A0A835NM05"/>
<dbReference type="InterPro" id="IPR006574">
    <property type="entry name" value="PRY"/>
</dbReference>
<sequence>MARGENVLPCSFSPEQHAQDMEVTWFWEQFSPFVHRYKGDQDQYGEQMLQHQGRTELLKDSLAQGSTHLKLFHLQLSDRGNYTCLVQHGSDYDEAVVEFKATGLYESSIILSRGVRRNTPARCSMSCTDRARLSPLGISPSQELSWVNVILDPDTAHWDLFLSDDGKGDTQQDIPDIPERFNPCCCMLGCDSTTFRETLLGGAARERQMGSGAVGSYFLALTSPDHTLLPEISTPKQVWICLDYEEGWVAFFSVDEGISIFTFPLVLPERKKINFWFYLSPGTSQNMTVMNGRESMAVLVPTPASNTNPGDEFTCDLLISHTVT</sequence>
<dbReference type="GO" id="GO:0050863">
    <property type="term" value="P:regulation of T cell activation"/>
    <property type="evidence" value="ECO:0007669"/>
    <property type="project" value="UniProtKB-ARBA"/>
</dbReference>
<organism evidence="8">
    <name type="scientific">Lamprotornis superbus</name>
    <dbReference type="NCBI Taxonomy" id="245042"/>
    <lineage>
        <taxon>Eukaryota</taxon>
        <taxon>Metazoa</taxon>
        <taxon>Chordata</taxon>
        <taxon>Craniata</taxon>
        <taxon>Vertebrata</taxon>
        <taxon>Euteleostomi</taxon>
        <taxon>Archelosauria</taxon>
        <taxon>Archosauria</taxon>
        <taxon>Dinosauria</taxon>
        <taxon>Saurischia</taxon>
        <taxon>Theropoda</taxon>
        <taxon>Coelurosauria</taxon>
        <taxon>Aves</taxon>
        <taxon>Neognathae</taxon>
        <taxon>Neoaves</taxon>
        <taxon>Telluraves</taxon>
        <taxon>Australaves</taxon>
        <taxon>Passeriformes</taxon>
        <taxon>Sturnidae</taxon>
        <taxon>Lamprotornis</taxon>
    </lineage>
</organism>
<dbReference type="InterPro" id="IPR043136">
    <property type="entry name" value="B30.2/SPRY_sf"/>
</dbReference>
<keyword evidence="6" id="KW-0393">Immunoglobulin domain</keyword>
<keyword evidence="5" id="KW-0325">Glycoprotein</keyword>
<dbReference type="GO" id="GO:0001817">
    <property type="term" value="P:regulation of cytokine production"/>
    <property type="evidence" value="ECO:0007669"/>
    <property type="project" value="TreeGrafter"/>
</dbReference>
<gene>
    <name evidence="9" type="ORF">IHE44_0009891</name>
    <name evidence="8" type="ORF">IHE44_002630</name>
</gene>
<dbReference type="OrthoDB" id="9218281at2759"/>
<reference evidence="9 10" key="2">
    <citation type="journal article" date="2021" name="J. Hered.">
        <title>Feather Gene Expression Elucidates the Developmental Basis of Plumage Iridescence in African Starlings.</title>
        <authorList>
            <person name="Rubenstein D.R."/>
            <person name="Corvelo A."/>
            <person name="MacManes M.D."/>
            <person name="Maia R."/>
            <person name="Narzisi G."/>
            <person name="Rousaki A."/>
            <person name="Vandenabeele P."/>
            <person name="Shawkey M.D."/>
            <person name="Solomon J."/>
        </authorList>
    </citation>
    <scope>NUCLEOTIDE SEQUENCE [LARGE SCALE GENOMIC DNA]</scope>
    <source>
        <strain evidence="9">SS15</strain>
    </source>
</reference>
<evidence type="ECO:0000313" key="8">
    <source>
        <dbReference type="EMBL" id="KAG0117386.1"/>
    </source>
</evidence>
<evidence type="ECO:0000259" key="7">
    <source>
        <dbReference type="PROSITE" id="PS50835"/>
    </source>
</evidence>
<dbReference type="InterPro" id="IPR036179">
    <property type="entry name" value="Ig-like_dom_sf"/>
</dbReference>
<dbReference type="Gene3D" id="2.60.40.10">
    <property type="entry name" value="Immunoglobulins"/>
    <property type="match status" value="1"/>
</dbReference>